<dbReference type="GeneID" id="20675020"/>
<dbReference type="RefSeq" id="XP_009542010.1">
    <property type="nucleotide sequence ID" value="XM_009543715.1"/>
</dbReference>
<protein>
    <submittedName>
        <fullName evidence="2">Uncharacterized protein</fullName>
    </submittedName>
</protein>
<dbReference type="AlphaFoldDB" id="W4KJ82"/>
<dbReference type="EMBL" id="KI925455">
    <property type="protein sequence ID" value="ETW85126.1"/>
    <property type="molecule type" value="Genomic_DNA"/>
</dbReference>
<sequence length="281" mass="32732">MDPNYFRTGGLPRAYTEQLWIEQRLSMVHYLSDEYENYQRRRTSPGKSYYVDRHKVIEQFIHPMKIIRNFGGRGSPYFRHPPNPPATQSCSLLPSSPPRRVRRRPPLDIDNPLDDTDVYSPIYFTKSGTTQPGIPIADLLGDRPCHWMQGHADLPFKRIPGDRILLDFHWPRFQTCTKYIHTTYWPYRNKYRKGPEIHLRRSTLAKLVAKYIASLVEVFANDGSVHLGTAYREGATVNDLLLVSLEPKLRVRDQQIVWHANLDMWSPPGPRRLSPICLNIP</sequence>
<keyword evidence="3" id="KW-1185">Reference proteome</keyword>
<dbReference type="KEGG" id="hir:HETIRDRAFT_438167"/>
<evidence type="ECO:0000256" key="1">
    <source>
        <dbReference type="SAM" id="MobiDB-lite"/>
    </source>
</evidence>
<gene>
    <name evidence="2" type="ORF">HETIRDRAFT_438167</name>
</gene>
<name>W4KJ82_HETIT</name>
<evidence type="ECO:0000313" key="3">
    <source>
        <dbReference type="Proteomes" id="UP000030671"/>
    </source>
</evidence>
<dbReference type="OrthoDB" id="10637901at2759"/>
<reference evidence="2 3" key="1">
    <citation type="journal article" date="2012" name="New Phytol.">
        <title>Insight into trade-off between wood decay and parasitism from the genome of a fungal forest pathogen.</title>
        <authorList>
            <person name="Olson A."/>
            <person name="Aerts A."/>
            <person name="Asiegbu F."/>
            <person name="Belbahri L."/>
            <person name="Bouzid O."/>
            <person name="Broberg A."/>
            <person name="Canback B."/>
            <person name="Coutinho P.M."/>
            <person name="Cullen D."/>
            <person name="Dalman K."/>
            <person name="Deflorio G."/>
            <person name="van Diepen L.T."/>
            <person name="Dunand C."/>
            <person name="Duplessis S."/>
            <person name="Durling M."/>
            <person name="Gonthier P."/>
            <person name="Grimwood J."/>
            <person name="Fossdal C.G."/>
            <person name="Hansson D."/>
            <person name="Henrissat B."/>
            <person name="Hietala A."/>
            <person name="Himmelstrand K."/>
            <person name="Hoffmeister D."/>
            <person name="Hogberg N."/>
            <person name="James T.Y."/>
            <person name="Karlsson M."/>
            <person name="Kohler A."/>
            <person name="Kues U."/>
            <person name="Lee Y.H."/>
            <person name="Lin Y.C."/>
            <person name="Lind M."/>
            <person name="Lindquist E."/>
            <person name="Lombard V."/>
            <person name="Lucas S."/>
            <person name="Lunden K."/>
            <person name="Morin E."/>
            <person name="Murat C."/>
            <person name="Park J."/>
            <person name="Raffaello T."/>
            <person name="Rouze P."/>
            <person name="Salamov A."/>
            <person name="Schmutz J."/>
            <person name="Solheim H."/>
            <person name="Stahlberg J."/>
            <person name="Velez H."/>
            <person name="de Vries R.P."/>
            <person name="Wiebenga A."/>
            <person name="Woodward S."/>
            <person name="Yakovlev I."/>
            <person name="Garbelotto M."/>
            <person name="Martin F."/>
            <person name="Grigoriev I.V."/>
            <person name="Stenlid J."/>
        </authorList>
    </citation>
    <scope>NUCLEOTIDE SEQUENCE [LARGE SCALE GENOMIC DNA]</scope>
    <source>
        <strain evidence="2 3">TC 32-1</strain>
    </source>
</reference>
<evidence type="ECO:0000313" key="2">
    <source>
        <dbReference type="EMBL" id="ETW85126.1"/>
    </source>
</evidence>
<organism evidence="2 3">
    <name type="scientific">Heterobasidion irregulare (strain TC 32-1)</name>
    <dbReference type="NCBI Taxonomy" id="747525"/>
    <lineage>
        <taxon>Eukaryota</taxon>
        <taxon>Fungi</taxon>
        <taxon>Dikarya</taxon>
        <taxon>Basidiomycota</taxon>
        <taxon>Agaricomycotina</taxon>
        <taxon>Agaricomycetes</taxon>
        <taxon>Russulales</taxon>
        <taxon>Bondarzewiaceae</taxon>
        <taxon>Heterobasidion</taxon>
        <taxon>Heterobasidion annosum species complex</taxon>
    </lineage>
</organism>
<dbReference type="HOGENOM" id="CLU_990643_0_0_1"/>
<accession>W4KJ82</accession>
<proteinExistence type="predicted"/>
<dbReference type="Proteomes" id="UP000030671">
    <property type="component" value="Unassembled WGS sequence"/>
</dbReference>
<feature type="region of interest" description="Disordered" evidence="1">
    <location>
        <begin position="76"/>
        <end position="110"/>
    </location>
</feature>
<dbReference type="InParanoid" id="W4KJ82"/>